<keyword evidence="2 7" id="KW-0812">Transmembrane</keyword>
<keyword evidence="3" id="KW-0732">Signal</keyword>
<reference evidence="9 10" key="1">
    <citation type="submission" date="2023-11" db="EMBL/GenBank/DDBJ databases">
        <title>Halocaridina rubra genome assembly.</title>
        <authorList>
            <person name="Smith C."/>
        </authorList>
    </citation>
    <scope>NUCLEOTIDE SEQUENCE [LARGE SCALE GENOMIC DNA]</scope>
    <source>
        <strain evidence="9">EP-1</strain>
        <tissue evidence="9">Whole</tissue>
    </source>
</reference>
<feature type="compositionally biased region" description="Basic and acidic residues" evidence="6">
    <location>
        <begin position="8"/>
        <end position="24"/>
    </location>
</feature>
<evidence type="ECO:0000313" key="10">
    <source>
        <dbReference type="Proteomes" id="UP001381693"/>
    </source>
</evidence>
<feature type="transmembrane region" description="Helical" evidence="7">
    <location>
        <begin position="394"/>
        <end position="419"/>
    </location>
</feature>
<evidence type="ECO:0000259" key="8">
    <source>
        <dbReference type="SMART" id="SM00423"/>
    </source>
</evidence>
<dbReference type="PANTHER" id="PTHR13055:SF12">
    <property type="entry name" value="LD40707P"/>
    <property type="match status" value="1"/>
</dbReference>
<comment type="caution">
    <text evidence="9">The sequence shown here is derived from an EMBL/GenBank/DDBJ whole genome shotgun (WGS) entry which is preliminary data.</text>
</comment>
<dbReference type="GO" id="GO:0016020">
    <property type="term" value="C:membrane"/>
    <property type="evidence" value="ECO:0007669"/>
    <property type="project" value="UniProtKB-SubCell"/>
</dbReference>
<feature type="domain" description="PSI" evidence="8">
    <location>
        <begin position="300"/>
        <end position="345"/>
    </location>
</feature>
<protein>
    <submittedName>
        <fullName evidence="9">Plexin domain-containing protein 2</fullName>
    </submittedName>
</protein>
<dbReference type="InterPro" id="IPR016201">
    <property type="entry name" value="PSI"/>
</dbReference>
<keyword evidence="4 7" id="KW-1133">Transmembrane helix</keyword>
<dbReference type="SMART" id="SM00423">
    <property type="entry name" value="PSI"/>
    <property type="match status" value="1"/>
</dbReference>
<keyword evidence="10" id="KW-1185">Reference proteome</keyword>
<evidence type="ECO:0000256" key="3">
    <source>
        <dbReference type="ARBA" id="ARBA00022729"/>
    </source>
</evidence>
<feature type="region of interest" description="Disordered" evidence="6">
    <location>
        <begin position="1"/>
        <end position="72"/>
    </location>
</feature>
<evidence type="ECO:0000256" key="7">
    <source>
        <dbReference type="SAM" id="Phobius"/>
    </source>
</evidence>
<evidence type="ECO:0000256" key="6">
    <source>
        <dbReference type="SAM" id="MobiDB-lite"/>
    </source>
</evidence>
<sequence>MFRPLTRLRREEPLDNEKGKDGEKPSITPAPDITTVSSNGTAYGGSENDDAIANQDGTTKPEDNDPDSGGDTLDTITGFNTDNTTIDHHRYYQSQTIKGDEEVQRYWVNLDLLEEEKVVKNEMLSDSHRRAATVTLSFDFPFYGHLLRNITIATGGFLFTGDFVHTWLAATQYIAPLMANFDTSVSKDACVKYADNGTSFIVQWDNVVLKDYQDAGNFTFQVTLHKTGDIRFTYKQIPVVVTQIGDEQHPVKVGLSDAYIVDRTIFYVRRKTIYEYHKIDMKKTSLIGNWTTILFKALPTCVSLRTCETCLSEKISFQCQWCNKIGRCSNGLDRNRQDWLYNGCESHSVQNSNDCVGLEAPPTWPSESDSSVDTFGQNANVEPYKKGGEGGTSVGGVVAVVFLVGLVLGIGGWVTYAYFYPHSASGQLLIRYRPSTWSWRRGEARYTAASIHSIHM</sequence>
<evidence type="ECO:0000313" key="9">
    <source>
        <dbReference type="EMBL" id="KAK7080648.1"/>
    </source>
</evidence>
<gene>
    <name evidence="9" type="primary">PLXDC2</name>
    <name evidence="9" type="ORF">SK128_006086</name>
</gene>
<dbReference type="AlphaFoldDB" id="A0AAN9AAE8"/>
<evidence type="ECO:0000256" key="5">
    <source>
        <dbReference type="ARBA" id="ARBA00023180"/>
    </source>
</evidence>
<dbReference type="Proteomes" id="UP001381693">
    <property type="component" value="Unassembled WGS sequence"/>
</dbReference>
<proteinExistence type="predicted"/>
<comment type="subcellular location">
    <subcellularLocation>
        <location evidence="1">Membrane</location>
        <topology evidence="1">Single-pass type I membrane protein</topology>
    </subcellularLocation>
</comment>
<evidence type="ECO:0000256" key="4">
    <source>
        <dbReference type="ARBA" id="ARBA00022989"/>
    </source>
</evidence>
<evidence type="ECO:0000256" key="1">
    <source>
        <dbReference type="ARBA" id="ARBA00004479"/>
    </source>
</evidence>
<keyword evidence="7" id="KW-0472">Membrane</keyword>
<keyword evidence="5" id="KW-0325">Glycoprotein</keyword>
<accession>A0AAN9AAE8</accession>
<dbReference type="EMBL" id="JAXCGZ010005836">
    <property type="protein sequence ID" value="KAK7080648.1"/>
    <property type="molecule type" value="Genomic_DNA"/>
</dbReference>
<dbReference type="PANTHER" id="PTHR13055">
    <property type="entry name" value="TUMOR ENDOTHELIAL MARKER 7 RELATED"/>
    <property type="match status" value="1"/>
</dbReference>
<name>A0AAN9AAE8_HALRR</name>
<dbReference type="InterPro" id="IPR031152">
    <property type="entry name" value="PLXDC"/>
</dbReference>
<organism evidence="9 10">
    <name type="scientific">Halocaridina rubra</name>
    <name type="common">Hawaiian red shrimp</name>
    <dbReference type="NCBI Taxonomy" id="373956"/>
    <lineage>
        <taxon>Eukaryota</taxon>
        <taxon>Metazoa</taxon>
        <taxon>Ecdysozoa</taxon>
        <taxon>Arthropoda</taxon>
        <taxon>Crustacea</taxon>
        <taxon>Multicrustacea</taxon>
        <taxon>Malacostraca</taxon>
        <taxon>Eumalacostraca</taxon>
        <taxon>Eucarida</taxon>
        <taxon>Decapoda</taxon>
        <taxon>Pleocyemata</taxon>
        <taxon>Caridea</taxon>
        <taxon>Atyoidea</taxon>
        <taxon>Atyidae</taxon>
        <taxon>Halocaridina</taxon>
    </lineage>
</organism>
<evidence type="ECO:0000256" key="2">
    <source>
        <dbReference type="ARBA" id="ARBA00022692"/>
    </source>
</evidence>